<accession>A0ABW2LDS6</accession>
<dbReference type="Proteomes" id="UP001596504">
    <property type="component" value="Unassembled WGS sequence"/>
</dbReference>
<comment type="caution">
    <text evidence="3">The sequence shown here is derived from an EMBL/GenBank/DDBJ whole genome shotgun (WGS) entry which is preliminary data.</text>
</comment>
<sequence length="196" mass="20856">MGGLSANRGGPGAESPRRASTRSAAERRGAKRPTSRPQVSGGLVEDAVVLRLGCVGERAARFEIETEAPSPVEVVGEKVVTVPVGGSYSVVVLGPEGFRVELSGSRDGWAAGVDVMARHTEDGADLELRNDGAHEINLHLRSRTPAGEEQHVRVAAGGAQPLRWPTTRGGYDLEITTPDDETFHRRITTHPQPTPD</sequence>
<dbReference type="RefSeq" id="WP_380664659.1">
    <property type="nucleotide sequence ID" value="NZ_JBHTCJ010000002.1"/>
</dbReference>
<proteinExistence type="predicted"/>
<feature type="region of interest" description="Disordered" evidence="1">
    <location>
        <begin position="1"/>
        <end position="42"/>
    </location>
</feature>
<feature type="domain" description="Bacterial phospholipase C C-terminal" evidence="2">
    <location>
        <begin position="125"/>
        <end position="187"/>
    </location>
</feature>
<gene>
    <name evidence="3" type="ORF">ACFQRI_04270</name>
</gene>
<reference evidence="4" key="1">
    <citation type="journal article" date="2019" name="Int. J. Syst. Evol. Microbiol.">
        <title>The Global Catalogue of Microorganisms (GCM) 10K type strain sequencing project: providing services to taxonomists for standard genome sequencing and annotation.</title>
        <authorList>
            <consortium name="The Broad Institute Genomics Platform"/>
            <consortium name="The Broad Institute Genome Sequencing Center for Infectious Disease"/>
            <person name="Wu L."/>
            <person name="Ma J."/>
        </authorList>
    </citation>
    <scope>NUCLEOTIDE SEQUENCE [LARGE SCALE GENOMIC DNA]</scope>
    <source>
        <strain evidence="4">WLHS5</strain>
    </source>
</reference>
<name>A0ABW2LDS6_9PSEU</name>
<dbReference type="EMBL" id="JBHTCJ010000002">
    <property type="protein sequence ID" value="MFC7340617.1"/>
    <property type="molecule type" value="Genomic_DNA"/>
</dbReference>
<dbReference type="InterPro" id="IPR008475">
    <property type="entry name" value="PLipase_C_C"/>
</dbReference>
<organism evidence="3 4">
    <name type="scientific">Saccharopolyspora griseoalba</name>
    <dbReference type="NCBI Taxonomy" id="1431848"/>
    <lineage>
        <taxon>Bacteria</taxon>
        <taxon>Bacillati</taxon>
        <taxon>Actinomycetota</taxon>
        <taxon>Actinomycetes</taxon>
        <taxon>Pseudonocardiales</taxon>
        <taxon>Pseudonocardiaceae</taxon>
        <taxon>Saccharopolyspora</taxon>
    </lineage>
</organism>
<evidence type="ECO:0000313" key="3">
    <source>
        <dbReference type="EMBL" id="MFC7340617.1"/>
    </source>
</evidence>
<evidence type="ECO:0000313" key="4">
    <source>
        <dbReference type="Proteomes" id="UP001596504"/>
    </source>
</evidence>
<keyword evidence="4" id="KW-1185">Reference proteome</keyword>
<protein>
    <submittedName>
        <fullName evidence="3">Phospholipase domain-containing protein</fullName>
    </submittedName>
</protein>
<evidence type="ECO:0000259" key="2">
    <source>
        <dbReference type="Pfam" id="PF05506"/>
    </source>
</evidence>
<evidence type="ECO:0000256" key="1">
    <source>
        <dbReference type="SAM" id="MobiDB-lite"/>
    </source>
</evidence>
<feature type="region of interest" description="Disordered" evidence="1">
    <location>
        <begin position="159"/>
        <end position="196"/>
    </location>
</feature>
<dbReference type="Pfam" id="PF05506">
    <property type="entry name" value="PLipase_C_C"/>
    <property type="match status" value="1"/>
</dbReference>